<dbReference type="InterPro" id="IPR011701">
    <property type="entry name" value="MFS"/>
</dbReference>
<feature type="transmembrane region" description="Helical" evidence="5">
    <location>
        <begin position="103"/>
        <end position="124"/>
    </location>
</feature>
<dbReference type="STRING" id="68895.RR42_m1999"/>
<feature type="transmembrane region" description="Helical" evidence="5">
    <location>
        <begin position="313"/>
        <end position="334"/>
    </location>
</feature>
<evidence type="ECO:0000256" key="3">
    <source>
        <dbReference type="ARBA" id="ARBA00022989"/>
    </source>
</evidence>
<proteinExistence type="predicted"/>
<comment type="subcellular location">
    <subcellularLocation>
        <location evidence="1">Membrane</location>
        <topology evidence="1">Multi-pass membrane protein</topology>
    </subcellularLocation>
</comment>
<accession>A0A0C4YAW0</accession>
<keyword evidence="8" id="KW-1185">Reference proteome</keyword>
<dbReference type="PANTHER" id="PTHR23508:SF10">
    <property type="entry name" value="CARBOXYLIC ACID TRANSPORTER PROTEIN HOMOLOG"/>
    <property type="match status" value="1"/>
</dbReference>
<feature type="transmembrane region" description="Helical" evidence="5">
    <location>
        <begin position="46"/>
        <end position="66"/>
    </location>
</feature>
<dbReference type="Gene3D" id="1.20.1250.20">
    <property type="entry name" value="MFS general substrate transporter like domains"/>
    <property type="match status" value="2"/>
</dbReference>
<feature type="transmembrane region" description="Helical" evidence="5">
    <location>
        <begin position="78"/>
        <end position="97"/>
    </location>
</feature>
<dbReference type="Pfam" id="PF07690">
    <property type="entry name" value="MFS_1"/>
    <property type="match status" value="1"/>
</dbReference>
<dbReference type="OrthoDB" id="183263at2"/>
<dbReference type="SUPFAM" id="SSF103473">
    <property type="entry name" value="MFS general substrate transporter"/>
    <property type="match status" value="1"/>
</dbReference>
<feature type="transmembrane region" description="Helical" evidence="5">
    <location>
        <begin position="136"/>
        <end position="158"/>
    </location>
</feature>
<feature type="transmembrane region" description="Helical" evidence="5">
    <location>
        <begin position="12"/>
        <end position="34"/>
    </location>
</feature>
<evidence type="ECO:0000256" key="2">
    <source>
        <dbReference type="ARBA" id="ARBA00022692"/>
    </source>
</evidence>
<protein>
    <submittedName>
        <fullName evidence="7">Transporter, MFS superfamily</fullName>
    </submittedName>
</protein>
<feature type="transmembrane region" description="Helical" evidence="5">
    <location>
        <begin position="256"/>
        <end position="277"/>
    </location>
</feature>
<dbReference type="EMBL" id="CP010536">
    <property type="protein sequence ID" value="AJG19394.1"/>
    <property type="molecule type" value="Genomic_DNA"/>
</dbReference>
<dbReference type="InterPro" id="IPR036259">
    <property type="entry name" value="MFS_trans_sf"/>
</dbReference>
<keyword evidence="2 5" id="KW-0812">Transmembrane</keyword>
<dbReference type="Proteomes" id="UP000031843">
    <property type="component" value="Chromosome main"/>
</dbReference>
<dbReference type="PROSITE" id="PS50850">
    <property type="entry name" value="MFS"/>
    <property type="match status" value="1"/>
</dbReference>
<evidence type="ECO:0000256" key="5">
    <source>
        <dbReference type="SAM" id="Phobius"/>
    </source>
</evidence>
<evidence type="ECO:0000313" key="8">
    <source>
        <dbReference type="Proteomes" id="UP000031843"/>
    </source>
</evidence>
<dbReference type="InterPro" id="IPR020846">
    <property type="entry name" value="MFS_dom"/>
</dbReference>
<dbReference type="KEGG" id="cbw:RR42_m1999"/>
<dbReference type="PANTHER" id="PTHR23508">
    <property type="entry name" value="CARBOXYLIC ACID TRANSPORTER PROTEIN HOMOLOG"/>
    <property type="match status" value="1"/>
</dbReference>
<gene>
    <name evidence="7" type="ORF">RR42_m1999</name>
</gene>
<evidence type="ECO:0000259" key="6">
    <source>
        <dbReference type="PROSITE" id="PS50850"/>
    </source>
</evidence>
<keyword evidence="4 5" id="KW-0472">Membrane</keyword>
<evidence type="ECO:0000256" key="4">
    <source>
        <dbReference type="ARBA" id="ARBA00023136"/>
    </source>
</evidence>
<dbReference type="RefSeq" id="WP_043346173.1">
    <property type="nucleotide sequence ID" value="NZ_CP010536.1"/>
</dbReference>
<keyword evidence="3 5" id="KW-1133">Transmembrane helix</keyword>
<feature type="transmembrane region" description="Helical" evidence="5">
    <location>
        <begin position="222"/>
        <end position="244"/>
    </location>
</feature>
<feature type="domain" description="Major facilitator superfamily (MFS) profile" evidence="6">
    <location>
        <begin position="12"/>
        <end position="400"/>
    </location>
</feature>
<evidence type="ECO:0000256" key="1">
    <source>
        <dbReference type="ARBA" id="ARBA00004141"/>
    </source>
</evidence>
<sequence>MPLNPASLKWRVLLGCFLSYMFDAVDILILAIAMPAVTASLHISQAQAGLLVTATLLGIGLSSVVMGRLADTRGRRTALLLSLVIFGVLTMVTAAATDWRQILLLRFLSGLGLGGVWSAAAAHVNETWPAHRRGRATAFVLSSFSVGATVAALAAAWLLPAYGWRMLFLVCGAAVGIAIVYVWLCVPESAVWRQQRARGAAGEARAGSGSLAELFAPGMLRITLLGTTTSALALSAYWGASTWLPTFLVRERGLDVATMASFVAVLNVGMFLGYNVFGVLADRIGKQRAVIASLVGSGLMLPVYTAVTDHTALLALGPVFAFFMAFAGLVGSYFSELFPTHIRATGAGFCFNVGRGISAFAPLALGSAATAFGFAPSIALCGGLFLLSAGVVTLLPRAVAGQEAGANASEAAGAAPSLDAS</sequence>
<evidence type="ECO:0000313" key="7">
    <source>
        <dbReference type="EMBL" id="AJG19394.1"/>
    </source>
</evidence>
<feature type="transmembrane region" description="Helical" evidence="5">
    <location>
        <begin position="371"/>
        <end position="395"/>
    </location>
</feature>
<dbReference type="GO" id="GO:0005886">
    <property type="term" value="C:plasma membrane"/>
    <property type="evidence" value="ECO:0007669"/>
    <property type="project" value="TreeGrafter"/>
</dbReference>
<feature type="transmembrane region" description="Helical" evidence="5">
    <location>
        <begin position="346"/>
        <end position="365"/>
    </location>
</feature>
<reference evidence="7 8" key="1">
    <citation type="journal article" date="2015" name="Genome Announc.">
        <title>Complete Genome Sequence of Cupriavidus basilensis 4G11, Isolated from the Oak Ridge Field Research Center Site.</title>
        <authorList>
            <person name="Ray J."/>
            <person name="Waters R.J."/>
            <person name="Skerker J.M."/>
            <person name="Kuehl J.V."/>
            <person name="Price M.N."/>
            <person name="Huang J."/>
            <person name="Chakraborty R."/>
            <person name="Arkin A.P."/>
            <person name="Deutschbauer A."/>
        </authorList>
    </citation>
    <scope>NUCLEOTIDE SEQUENCE [LARGE SCALE GENOMIC DNA]</scope>
    <source>
        <strain evidence="7">4G11</strain>
    </source>
</reference>
<feature type="transmembrane region" description="Helical" evidence="5">
    <location>
        <begin position="164"/>
        <end position="186"/>
    </location>
</feature>
<name>A0A0C4YAW0_9BURK</name>
<feature type="transmembrane region" description="Helical" evidence="5">
    <location>
        <begin position="289"/>
        <end position="307"/>
    </location>
</feature>
<organism evidence="7 8">
    <name type="scientific">Cupriavidus basilensis</name>
    <dbReference type="NCBI Taxonomy" id="68895"/>
    <lineage>
        <taxon>Bacteria</taxon>
        <taxon>Pseudomonadati</taxon>
        <taxon>Pseudomonadota</taxon>
        <taxon>Betaproteobacteria</taxon>
        <taxon>Burkholderiales</taxon>
        <taxon>Burkholderiaceae</taxon>
        <taxon>Cupriavidus</taxon>
    </lineage>
</organism>
<dbReference type="AlphaFoldDB" id="A0A0C4YAW0"/>
<dbReference type="GO" id="GO:0046943">
    <property type="term" value="F:carboxylic acid transmembrane transporter activity"/>
    <property type="evidence" value="ECO:0007669"/>
    <property type="project" value="TreeGrafter"/>
</dbReference>